<feature type="chain" id="PRO_5046457579" evidence="1">
    <location>
        <begin position="19"/>
        <end position="260"/>
    </location>
</feature>
<comment type="caution">
    <text evidence="2">The sequence shown here is derived from an EMBL/GenBank/DDBJ whole genome shotgun (WGS) entry which is preliminary data.</text>
</comment>
<protein>
    <submittedName>
        <fullName evidence="2">Uncharacterized protein</fullName>
    </submittedName>
</protein>
<evidence type="ECO:0000313" key="2">
    <source>
        <dbReference type="EMBL" id="KAH6587945.1"/>
    </source>
</evidence>
<organism evidence="2 3">
    <name type="scientific">Batrachochytrium salamandrivorans</name>
    <dbReference type="NCBI Taxonomy" id="1357716"/>
    <lineage>
        <taxon>Eukaryota</taxon>
        <taxon>Fungi</taxon>
        <taxon>Fungi incertae sedis</taxon>
        <taxon>Chytridiomycota</taxon>
        <taxon>Chytridiomycota incertae sedis</taxon>
        <taxon>Chytridiomycetes</taxon>
        <taxon>Rhizophydiales</taxon>
        <taxon>Rhizophydiales incertae sedis</taxon>
        <taxon>Batrachochytrium</taxon>
    </lineage>
</organism>
<accession>A0ABQ8EX08</accession>
<gene>
    <name evidence="2" type="ORF">BASA50_010964</name>
</gene>
<dbReference type="Proteomes" id="UP001648503">
    <property type="component" value="Unassembled WGS sequence"/>
</dbReference>
<feature type="signal peptide" evidence="1">
    <location>
        <begin position="1"/>
        <end position="18"/>
    </location>
</feature>
<evidence type="ECO:0000256" key="1">
    <source>
        <dbReference type="SAM" id="SignalP"/>
    </source>
</evidence>
<dbReference type="EMBL" id="JAFCIX010000547">
    <property type="protein sequence ID" value="KAH6587945.1"/>
    <property type="molecule type" value="Genomic_DNA"/>
</dbReference>
<reference evidence="2 3" key="1">
    <citation type="submission" date="2021-02" db="EMBL/GenBank/DDBJ databases">
        <title>Variation within the Batrachochytrium salamandrivorans European outbreak.</title>
        <authorList>
            <person name="Kelly M."/>
            <person name="Pasmans F."/>
            <person name="Shea T.P."/>
            <person name="Munoz J.F."/>
            <person name="Carranza S."/>
            <person name="Cuomo C.A."/>
            <person name="Martel A."/>
        </authorList>
    </citation>
    <scope>NUCLEOTIDE SEQUENCE [LARGE SCALE GENOMIC DNA]</scope>
    <source>
        <strain evidence="2 3">AMFP18/2</strain>
    </source>
</reference>
<keyword evidence="1" id="KW-0732">Signal</keyword>
<keyword evidence="3" id="KW-1185">Reference proteome</keyword>
<name>A0ABQ8EX08_9FUNG</name>
<sequence>MRLISFAVISLLAITVSAHLPPSTSADKAAIEQKIQDLTAAHQVQCALVTKCREPNEVEEKEQAIRSVMEDIKEELKKKNLPEGEKPKLEKHYVESVDDLEKAKSARIPKQQQLDDAFDQRYDLWIKARMLKETLALKEEQDARDKSKTDASPSLSPYRDILQEQINEAFQSANDLYMAHKDISSGISKLDEVIDRAKDPKKNKLYEAWKKVMFTRQKLAKQVGLSKIQGHHAEELQTEFGWPTQNSLVTRLYQSLWLWR</sequence>
<evidence type="ECO:0000313" key="3">
    <source>
        <dbReference type="Proteomes" id="UP001648503"/>
    </source>
</evidence>
<proteinExistence type="predicted"/>